<organism evidence="1 2">
    <name type="scientific">Micromonospora marina</name>
    <dbReference type="NCBI Taxonomy" id="307120"/>
    <lineage>
        <taxon>Bacteria</taxon>
        <taxon>Bacillati</taxon>
        <taxon>Actinomycetota</taxon>
        <taxon>Actinomycetes</taxon>
        <taxon>Micromonosporales</taxon>
        <taxon>Micromonosporaceae</taxon>
        <taxon>Micromonospora</taxon>
    </lineage>
</organism>
<gene>
    <name evidence="1" type="ORF">GA0070215_1243</name>
</gene>
<reference evidence="2" key="1">
    <citation type="submission" date="2016-06" db="EMBL/GenBank/DDBJ databases">
        <authorList>
            <person name="Varghese N."/>
        </authorList>
    </citation>
    <scope>NUCLEOTIDE SEQUENCE [LARGE SCALE GENOMIC DNA]</scope>
    <source>
        <strain evidence="2">DSM 45555</strain>
    </source>
</reference>
<dbReference type="AlphaFoldDB" id="A0A1C5A490"/>
<evidence type="ECO:0000313" key="1">
    <source>
        <dbReference type="EMBL" id="SCF40020.1"/>
    </source>
</evidence>
<accession>A0A1C5A490</accession>
<protein>
    <submittedName>
        <fullName evidence="1">Uncharacterized protein</fullName>
    </submittedName>
</protein>
<dbReference type="EMBL" id="FMCV01000024">
    <property type="protein sequence ID" value="SCF40020.1"/>
    <property type="molecule type" value="Genomic_DNA"/>
</dbReference>
<dbReference type="Proteomes" id="UP000198551">
    <property type="component" value="Unassembled WGS sequence"/>
</dbReference>
<evidence type="ECO:0000313" key="2">
    <source>
        <dbReference type="Proteomes" id="UP000198551"/>
    </source>
</evidence>
<proteinExistence type="predicted"/>
<sequence length="85" mass="9418">MADQVAAHMVSPSVVVGCCRRQPVVLAVRPAVQHNRHRLSEPMRLPVRQAEHVSGNQAARRPQRVVAVTEIPRSLMSTENETMAD</sequence>
<keyword evidence="2" id="KW-1185">Reference proteome</keyword>
<name>A0A1C5A490_9ACTN</name>